<sequence length="262" mass="29454">MTASNEDQELINKLMELLKRTDEWMEQEAPAVQPGSALARDNALTHPHQVSHAAIQSIGNAVDHLHSMRSALWDHENNQLTLHTYSPFTLTRGALENASAAIWMLLPSNRKERVRRRLWYELANTKNAESLRTETHLPDDGGLQRRKDRVLGLADAAGIDRATLRGKPSYKDFLEESGHFVDLIDGESNPVYIMWKMCSAVAHGDTWIIPLFDLQMIRPLEPGVSTYRVTAPTPLLYSGVQAAMVLVIKARELFSQRAASHL</sequence>
<protein>
    <submittedName>
        <fullName evidence="1">Uncharacterized protein</fullName>
    </submittedName>
</protein>
<dbReference type="Proteomes" id="UP000293781">
    <property type="component" value="Unassembled WGS sequence"/>
</dbReference>
<organism evidence="1 2">
    <name type="scientific">Micromonospora violae</name>
    <dbReference type="NCBI Taxonomy" id="1278207"/>
    <lineage>
        <taxon>Bacteria</taxon>
        <taxon>Bacillati</taxon>
        <taxon>Actinomycetota</taxon>
        <taxon>Actinomycetes</taxon>
        <taxon>Micromonosporales</taxon>
        <taxon>Micromonosporaceae</taxon>
        <taxon>Micromonospora</taxon>
    </lineage>
</organism>
<evidence type="ECO:0000313" key="1">
    <source>
        <dbReference type="EMBL" id="RZT77961.1"/>
    </source>
</evidence>
<dbReference type="EMBL" id="SHKK01000001">
    <property type="protein sequence ID" value="RZT77961.1"/>
    <property type="molecule type" value="Genomic_DNA"/>
</dbReference>
<dbReference type="AlphaFoldDB" id="A0A4Q7UD41"/>
<dbReference type="OrthoDB" id="4045431at2"/>
<reference evidence="1 2" key="1">
    <citation type="submission" date="2019-02" db="EMBL/GenBank/DDBJ databases">
        <title>Sequencing the genomes of 1000 actinobacteria strains.</title>
        <authorList>
            <person name="Klenk H.-P."/>
        </authorList>
    </citation>
    <scope>NUCLEOTIDE SEQUENCE [LARGE SCALE GENOMIC DNA]</scope>
    <source>
        <strain evidence="1 2">DSM 45888</strain>
    </source>
</reference>
<name>A0A4Q7UD41_9ACTN</name>
<keyword evidence="2" id="KW-1185">Reference proteome</keyword>
<proteinExistence type="predicted"/>
<evidence type="ECO:0000313" key="2">
    <source>
        <dbReference type="Proteomes" id="UP000293781"/>
    </source>
</evidence>
<comment type="caution">
    <text evidence="1">The sequence shown here is derived from an EMBL/GenBank/DDBJ whole genome shotgun (WGS) entry which is preliminary data.</text>
</comment>
<dbReference type="RefSeq" id="WP_130400536.1">
    <property type="nucleotide sequence ID" value="NZ_SHKK01000001.1"/>
</dbReference>
<gene>
    <name evidence="1" type="ORF">EV382_1137</name>
</gene>
<accession>A0A4Q7UD41</accession>